<dbReference type="RefSeq" id="WP_344479815.1">
    <property type="nucleotide sequence ID" value="NZ_BAAASB010000013.1"/>
</dbReference>
<dbReference type="EMBL" id="JBHSKP010000009">
    <property type="protein sequence ID" value="MFC5153299.1"/>
    <property type="molecule type" value="Genomic_DNA"/>
</dbReference>
<evidence type="ECO:0000313" key="2">
    <source>
        <dbReference type="EMBL" id="MFC5153299.1"/>
    </source>
</evidence>
<dbReference type="CDD" id="cd00093">
    <property type="entry name" value="HTH_XRE"/>
    <property type="match status" value="1"/>
</dbReference>
<feature type="domain" description="HTH cro/C1-type" evidence="1">
    <location>
        <begin position="27"/>
        <end position="81"/>
    </location>
</feature>
<reference evidence="3" key="1">
    <citation type="journal article" date="2019" name="Int. J. Syst. Evol. Microbiol.">
        <title>The Global Catalogue of Microorganisms (GCM) 10K type strain sequencing project: providing services to taxonomists for standard genome sequencing and annotation.</title>
        <authorList>
            <consortium name="The Broad Institute Genomics Platform"/>
            <consortium name="The Broad Institute Genome Sequencing Center for Infectious Disease"/>
            <person name="Wu L."/>
            <person name="Ma J."/>
        </authorList>
    </citation>
    <scope>NUCLEOTIDE SEQUENCE [LARGE SCALE GENOMIC DNA]</scope>
    <source>
        <strain evidence="3">PCU 266</strain>
    </source>
</reference>
<comment type="caution">
    <text evidence="2">The sequence shown here is derived from an EMBL/GenBank/DDBJ whole genome shotgun (WGS) entry which is preliminary data.</text>
</comment>
<keyword evidence="3" id="KW-1185">Reference proteome</keyword>
<dbReference type="InterPro" id="IPR001387">
    <property type="entry name" value="Cro/C1-type_HTH"/>
</dbReference>
<accession>A0ABW0ANK5</accession>
<dbReference type="Gene3D" id="1.10.260.40">
    <property type="entry name" value="lambda repressor-like DNA-binding domains"/>
    <property type="match status" value="1"/>
</dbReference>
<dbReference type="PROSITE" id="PS50943">
    <property type="entry name" value="HTH_CROC1"/>
    <property type="match status" value="1"/>
</dbReference>
<dbReference type="InterPro" id="IPR010982">
    <property type="entry name" value="Lambda_DNA-bd_dom_sf"/>
</dbReference>
<evidence type="ECO:0000313" key="3">
    <source>
        <dbReference type="Proteomes" id="UP001596160"/>
    </source>
</evidence>
<proteinExistence type="predicted"/>
<organism evidence="2 3">
    <name type="scientific">Streptomyces amakusaensis</name>
    <dbReference type="NCBI Taxonomy" id="67271"/>
    <lineage>
        <taxon>Bacteria</taxon>
        <taxon>Bacillati</taxon>
        <taxon>Actinomycetota</taxon>
        <taxon>Actinomycetes</taxon>
        <taxon>Kitasatosporales</taxon>
        <taxon>Streptomycetaceae</taxon>
        <taxon>Streptomyces</taxon>
    </lineage>
</organism>
<dbReference type="SUPFAM" id="SSF47413">
    <property type="entry name" value="lambda repressor-like DNA-binding domains"/>
    <property type="match status" value="1"/>
</dbReference>
<dbReference type="Proteomes" id="UP001596160">
    <property type="component" value="Unassembled WGS sequence"/>
</dbReference>
<name>A0ABW0ANK5_9ACTN</name>
<protein>
    <submittedName>
        <fullName evidence="2">Helix-turn-helix domain-containing protein</fullName>
    </submittedName>
</protein>
<evidence type="ECO:0000259" key="1">
    <source>
        <dbReference type="PROSITE" id="PS50943"/>
    </source>
</evidence>
<dbReference type="SMART" id="SM00530">
    <property type="entry name" value="HTH_XRE"/>
    <property type="match status" value="1"/>
</dbReference>
<gene>
    <name evidence="2" type="ORF">ACFPRH_16305</name>
</gene>
<dbReference type="Pfam" id="PF13560">
    <property type="entry name" value="HTH_31"/>
    <property type="match status" value="1"/>
</dbReference>
<sequence>MLTSDSDIWATREAREHVERRAPGRLVRLGRHRLGWRQTDLGVRIGCSASTVSRLEANRHPADIRLLTAAATAVGLPPTLLAAACGITTGAAPRPIRVAPHAPPAEEDPMHRRTLLTAAGTAVPASLLLAIDDALALTPSGAGAGAVPVDQRLGQARKMWDTGRHTALLAELPGLLGDAHRAARSRTPLDQARLSACYLLATQVLGKIGRYERARLTADRATTYAAVAESPIATAAAARELSIVLRHQDQPAAAQRLVLAALTEVEATGLTTGAQTAAYAQMLCTTAYTAARTGDRTRALAMIAEARRAAHRLPDTVVAGRLFRISPASADLYAVGVHWALGDAGAALEAGRHLRPDQFPTPERTSRMHTDLARAWWQYGKPEQTARELLAALRVSPAEVRDRPSIRTIVGSLSSRHPRTPGVRELTLALAR</sequence>